<protein>
    <submittedName>
        <fullName evidence="4">Dioxygenase</fullName>
    </submittedName>
</protein>
<dbReference type="EMBL" id="SHTC01000025">
    <property type="protein sequence ID" value="TCF57078.1"/>
    <property type="molecule type" value="Genomic_DNA"/>
</dbReference>
<dbReference type="InterPro" id="IPR002733">
    <property type="entry name" value="AMMECR1_domain"/>
</dbReference>
<dbReference type="AlphaFoldDB" id="A0A4R0V6U7"/>
<dbReference type="InterPro" id="IPR027485">
    <property type="entry name" value="AMMECR1_N"/>
</dbReference>
<evidence type="ECO:0000313" key="4">
    <source>
        <dbReference type="EMBL" id="TCF57078.1"/>
    </source>
</evidence>
<accession>A0A4R0V6U7</accession>
<organism evidence="4 5">
    <name type="scientific">Bifidobacterium longum subsp. longum</name>
    <dbReference type="NCBI Taxonomy" id="1679"/>
    <lineage>
        <taxon>Bacteria</taxon>
        <taxon>Bacillati</taxon>
        <taxon>Actinomycetota</taxon>
        <taxon>Actinomycetes</taxon>
        <taxon>Bifidobacteriales</taxon>
        <taxon>Bifidobacteriaceae</taxon>
        <taxon>Bifidobacterium</taxon>
    </lineage>
</organism>
<evidence type="ECO:0000259" key="3">
    <source>
        <dbReference type="PROSITE" id="PS51112"/>
    </source>
</evidence>
<dbReference type="Gene3D" id="3.40.830.10">
    <property type="entry name" value="LigB-like"/>
    <property type="match status" value="1"/>
</dbReference>
<dbReference type="InterPro" id="IPR027623">
    <property type="entry name" value="AmmeMemoSam_A"/>
</dbReference>
<dbReference type="InterPro" id="IPR036071">
    <property type="entry name" value="AMMECR1_dom_sf"/>
</dbReference>
<evidence type="ECO:0000313" key="5">
    <source>
        <dbReference type="Proteomes" id="UP000292478"/>
    </source>
</evidence>
<feature type="domain" description="AMMECR1" evidence="3">
    <location>
        <begin position="368"/>
        <end position="596"/>
    </location>
</feature>
<comment type="caution">
    <text evidence="4">The sequence shown here is derived from an EMBL/GenBank/DDBJ whole genome shotgun (WGS) entry which is preliminary data.</text>
</comment>
<dbReference type="Gene3D" id="3.30.700.20">
    <property type="entry name" value="Hypothetical protein ph0010, domain 1"/>
    <property type="match status" value="1"/>
</dbReference>
<name>A0A4R0V6U7_BIFLL</name>
<dbReference type="Proteomes" id="UP000292478">
    <property type="component" value="Unassembled WGS sequence"/>
</dbReference>
<dbReference type="Pfam" id="PF01871">
    <property type="entry name" value="AMMECR1"/>
    <property type="match status" value="1"/>
</dbReference>
<evidence type="ECO:0000256" key="1">
    <source>
        <dbReference type="ARBA" id="ARBA00006315"/>
    </source>
</evidence>
<feature type="region of interest" description="Disordered" evidence="2">
    <location>
        <begin position="482"/>
        <end position="514"/>
    </location>
</feature>
<sequence>MVLSEIFRGNNEVREAARAGVQIDTVSVASASDAASAADGSGKITGAIRPSAVAGSFYPADRTALKQLINQQLDYGRKLLQQLEPTLPAGVPRAVIVPHAGYIYSGTAAALAYALLERGRGSVTRAVIVGPTHRVAVRGVACSTAAAFETPLGTVPVDIAAERKALGLSVNEPLRSGTHARPGAPAPAMIVNAPTHAQEHAVEVQIPFLQTVLGPDLTIVPLNAGDATPQEVGDVLRALWGGPETVIVISSDLSHYHPHEVARALDDQTIADIAALHLPIHPRRACGAYPINGLLDVLKGRKDMRLFELGCSTSGDDGVVALAGQPRPAMRDADEPVVGYVSFAAWESKPEADALAGADDLGTSGTPSHGEVLLKLARAAIRERLHIEHPTAADSTASILAANPWLNEPGACFVTLTEGGRLRGCIGSLVAHRSLGKDVAEHAVDAATRDPRFTPVTAAEYPLLNVEVSVLGEPEPITVNSCDADSRGTGSKTATLASLQSGPQTDAVKRDGSNVERPVRSRTELEEVLRPGKDGLILADRRGRSATFLPQVWDELPDPHDFVARLLAKAGIRPSYDWTDSEIDCQRYEVTAYAEH</sequence>
<gene>
    <name evidence="4" type="ORF">MCC10113_1644</name>
</gene>
<evidence type="ECO:0000256" key="2">
    <source>
        <dbReference type="SAM" id="MobiDB-lite"/>
    </source>
</evidence>
<dbReference type="RefSeq" id="WP_032737517.1">
    <property type="nucleotide sequence ID" value="NZ_BCYL01000083.1"/>
</dbReference>
<dbReference type="InterPro" id="IPR002737">
    <property type="entry name" value="MEMO1_fam"/>
</dbReference>
<keyword evidence="4" id="KW-0223">Dioxygenase</keyword>
<dbReference type="PROSITE" id="PS51112">
    <property type="entry name" value="AMMECR1"/>
    <property type="match status" value="1"/>
</dbReference>
<dbReference type="Pfam" id="PF01875">
    <property type="entry name" value="Memo"/>
    <property type="match status" value="1"/>
</dbReference>
<dbReference type="SUPFAM" id="SSF143447">
    <property type="entry name" value="AMMECR1-like"/>
    <property type="match status" value="2"/>
</dbReference>
<dbReference type="PANTHER" id="PTHR11060:SF0">
    <property type="entry name" value="PROTEIN MEMO1"/>
    <property type="match status" value="1"/>
</dbReference>
<reference evidence="4 5" key="1">
    <citation type="journal article" date="2018" name="Sci. Rep.">
        <title>Genomic diversity and distribution of Bifidobacterium longum subsp. longum across the human lifespan.</title>
        <authorList>
            <person name="Odamaki T."/>
            <person name="Bottacini F."/>
            <person name="Kato K."/>
            <person name="Mitsuyama E."/>
            <person name="Yoshida K."/>
            <person name="Horigome A."/>
            <person name="Xiao J.Z."/>
            <person name="van Sinderen D."/>
        </authorList>
    </citation>
    <scope>NUCLEOTIDE SEQUENCE [LARGE SCALE GENOMIC DNA]</scope>
    <source>
        <strain evidence="4 5">MCC10113</strain>
    </source>
</reference>
<dbReference type="PANTHER" id="PTHR11060">
    <property type="entry name" value="PROTEIN MEMO1"/>
    <property type="match status" value="1"/>
</dbReference>
<dbReference type="CDD" id="cd07361">
    <property type="entry name" value="MEMO_like"/>
    <property type="match status" value="1"/>
</dbReference>
<dbReference type="NCBIfam" id="TIGR04336">
    <property type="entry name" value="AmmeMemoSam_B"/>
    <property type="match status" value="1"/>
</dbReference>
<keyword evidence="4" id="KW-0560">Oxidoreductase</keyword>
<comment type="similarity">
    <text evidence="1">Belongs to the MEMO1 family.</text>
</comment>
<dbReference type="GO" id="GO:0051213">
    <property type="term" value="F:dioxygenase activity"/>
    <property type="evidence" value="ECO:0007669"/>
    <property type="project" value="UniProtKB-KW"/>
</dbReference>
<feature type="compositionally biased region" description="Polar residues" evidence="2">
    <location>
        <begin position="482"/>
        <end position="504"/>
    </location>
</feature>
<dbReference type="Gene3D" id="3.30.1490.150">
    <property type="entry name" value="Hypothetical protein ph0010, domain 2"/>
    <property type="match status" value="1"/>
</dbReference>
<dbReference type="NCBIfam" id="TIGR04335">
    <property type="entry name" value="AmmeMemoSam_A"/>
    <property type="match status" value="1"/>
</dbReference>
<proteinExistence type="inferred from homology"/>